<dbReference type="Proteomes" id="UP000184501">
    <property type="component" value="Unassembled WGS sequence"/>
</dbReference>
<accession>A0A1M4Y1L8</accession>
<keyword evidence="3" id="KW-1185">Reference proteome</keyword>
<evidence type="ECO:0008006" key="4">
    <source>
        <dbReference type="Google" id="ProtNLM"/>
    </source>
</evidence>
<sequence length="129" mass="13937">MPLSRAVRDRVRAFLSADEEIRFLFPATAVSVGTALGSLVGMAGYLVAVTDRRIVVLAGSWFRRNRPVSLWTELPRATRLGPVDTSLTPTITVGGLVLETDEEYVPVIRAADAELAGVDCLPPDPLPHL</sequence>
<gene>
    <name evidence="2" type="ORF">SAMN05444320_102201</name>
</gene>
<evidence type="ECO:0000313" key="3">
    <source>
        <dbReference type="Proteomes" id="UP000184501"/>
    </source>
</evidence>
<proteinExistence type="predicted"/>
<feature type="transmembrane region" description="Helical" evidence="1">
    <location>
        <begin position="21"/>
        <end position="47"/>
    </location>
</feature>
<dbReference type="OrthoDB" id="3629087at2"/>
<name>A0A1M4Y1L8_STRHI</name>
<dbReference type="AlphaFoldDB" id="A0A1M4Y1L8"/>
<evidence type="ECO:0000256" key="1">
    <source>
        <dbReference type="SAM" id="Phobius"/>
    </source>
</evidence>
<protein>
    <recommendedName>
        <fullName evidence="4">PH domain-containing protein</fullName>
    </recommendedName>
</protein>
<organism evidence="2 3">
    <name type="scientific">Streptoalloteichus hindustanus</name>
    <dbReference type="NCBI Taxonomy" id="2017"/>
    <lineage>
        <taxon>Bacteria</taxon>
        <taxon>Bacillati</taxon>
        <taxon>Actinomycetota</taxon>
        <taxon>Actinomycetes</taxon>
        <taxon>Pseudonocardiales</taxon>
        <taxon>Pseudonocardiaceae</taxon>
        <taxon>Streptoalloteichus</taxon>
    </lineage>
</organism>
<keyword evidence="1" id="KW-1133">Transmembrane helix</keyword>
<keyword evidence="1" id="KW-0472">Membrane</keyword>
<dbReference type="EMBL" id="FQVN01000002">
    <property type="protein sequence ID" value="SHE99569.1"/>
    <property type="molecule type" value="Genomic_DNA"/>
</dbReference>
<dbReference type="RefSeq" id="WP_073480499.1">
    <property type="nucleotide sequence ID" value="NZ_FQVN01000002.1"/>
</dbReference>
<keyword evidence="1" id="KW-0812">Transmembrane</keyword>
<evidence type="ECO:0000313" key="2">
    <source>
        <dbReference type="EMBL" id="SHE99569.1"/>
    </source>
</evidence>
<reference evidence="2 3" key="1">
    <citation type="submission" date="2016-11" db="EMBL/GenBank/DDBJ databases">
        <authorList>
            <person name="Jaros S."/>
            <person name="Januszkiewicz K."/>
            <person name="Wedrychowicz H."/>
        </authorList>
    </citation>
    <scope>NUCLEOTIDE SEQUENCE [LARGE SCALE GENOMIC DNA]</scope>
    <source>
        <strain evidence="2 3">DSM 44523</strain>
    </source>
</reference>